<evidence type="ECO:0000256" key="1">
    <source>
        <dbReference type="SAM" id="MobiDB-lite"/>
    </source>
</evidence>
<dbReference type="InterPro" id="IPR001584">
    <property type="entry name" value="Integrase_cat-core"/>
</dbReference>
<dbReference type="PROSITE" id="PS50994">
    <property type="entry name" value="INTEGRASE"/>
    <property type="match status" value="1"/>
</dbReference>
<dbReference type="GO" id="GO:0015074">
    <property type="term" value="P:DNA integration"/>
    <property type="evidence" value="ECO:0007669"/>
    <property type="project" value="InterPro"/>
</dbReference>
<dbReference type="GO" id="GO:0003676">
    <property type="term" value="F:nucleic acid binding"/>
    <property type="evidence" value="ECO:0007669"/>
    <property type="project" value="InterPro"/>
</dbReference>
<evidence type="ECO:0000259" key="2">
    <source>
        <dbReference type="PROSITE" id="PS50994"/>
    </source>
</evidence>
<dbReference type="Pfam" id="PF00665">
    <property type="entry name" value="rve"/>
    <property type="match status" value="1"/>
</dbReference>
<sequence length="333" mass="37247">MTDLATAGVPLTRACRLVGVARASYYRRVRGYRHYQPVADPVPQADRYQPAALSQAERDQVLDVLTDPDYEDLSVVASYWAAFDAGRLACSQRTFYRVAQANGLVKDRRRVRRPGTGGGRKAPAVAAAGVGDLWSWDVTELAGPARQRYQLYLAIDVFSRYPVAWRIEHDQCRFKTVEMFTQAIAVHGAPRTLHADNGSIQRAGDTITALTNLGVLTSFSRPRVSDDNPFSESLFKTIKYDLSCPERFTDIEHARTWTAAFLHRYATAHRHSALGRHTPQQVHDGTAAQVQATRQARLDTYWQAHPERFRKPPQAPPLPKPTGINTHLLSQTG</sequence>
<dbReference type="InterPro" id="IPR036397">
    <property type="entry name" value="RNaseH_sf"/>
</dbReference>
<dbReference type="Gene3D" id="3.30.420.10">
    <property type="entry name" value="Ribonuclease H-like superfamily/Ribonuclease H"/>
    <property type="match status" value="1"/>
</dbReference>
<keyword evidence="4" id="KW-1185">Reference proteome</keyword>
<dbReference type="STRING" id="1577474.GA0111570_102404"/>
<feature type="region of interest" description="Disordered" evidence="1">
    <location>
        <begin position="308"/>
        <end position="333"/>
    </location>
</feature>
<dbReference type="RefSeq" id="WP_245703013.1">
    <property type="nucleotide sequence ID" value="NZ_FMYF01000002.1"/>
</dbReference>
<dbReference type="InterPro" id="IPR050900">
    <property type="entry name" value="Transposase_IS3/IS150/IS904"/>
</dbReference>
<feature type="compositionally biased region" description="Polar residues" evidence="1">
    <location>
        <begin position="323"/>
        <end position="333"/>
    </location>
</feature>
<dbReference type="InterPro" id="IPR012337">
    <property type="entry name" value="RNaseH-like_sf"/>
</dbReference>
<reference evidence="3 4" key="1">
    <citation type="submission" date="2016-06" db="EMBL/GenBank/DDBJ databases">
        <authorList>
            <person name="Olsen C.W."/>
            <person name="Carey S."/>
            <person name="Hinshaw L."/>
            <person name="Karasin A.I."/>
        </authorList>
    </citation>
    <scope>NUCLEOTIDE SEQUENCE [LARGE SCALE GENOMIC DNA]</scope>
    <source>
        <strain evidence="3 4">LZ-22</strain>
    </source>
</reference>
<proteinExistence type="predicted"/>
<organism evidence="3 4">
    <name type="scientific">Raineyella antarctica</name>
    <dbReference type="NCBI Taxonomy" id="1577474"/>
    <lineage>
        <taxon>Bacteria</taxon>
        <taxon>Bacillati</taxon>
        <taxon>Actinomycetota</taxon>
        <taxon>Actinomycetes</taxon>
        <taxon>Propionibacteriales</taxon>
        <taxon>Propionibacteriaceae</taxon>
        <taxon>Raineyella</taxon>
    </lineage>
</organism>
<dbReference type="SUPFAM" id="SSF53098">
    <property type="entry name" value="Ribonuclease H-like"/>
    <property type="match status" value="1"/>
</dbReference>
<feature type="domain" description="Integrase catalytic" evidence="2">
    <location>
        <begin position="119"/>
        <end position="287"/>
    </location>
</feature>
<gene>
    <name evidence="3" type="ORF">GA0111570_102404</name>
</gene>
<dbReference type="EMBL" id="FMYF01000002">
    <property type="protein sequence ID" value="SDB80613.1"/>
    <property type="molecule type" value="Genomic_DNA"/>
</dbReference>
<evidence type="ECO:0000313" key="3">
    <source>
        <dbReference type="EMBL" id="SDB80613.1"/>
    </source>
</evidence>
<dbReference type="PANTHER" id="PTHR46889:SF4">
    <property type="entry name" value="TRANSPOSASE INSO FOR INSERTION SEQUENCE ELEMENT IS911B-RELATED"/>
    <property type="match status" value="1"/>
</dbReference>
<name>A0A1G6GFL2_9ACTN</name>
<evidence type="ECO:0000313" key="4">
    <source>
        <dbReference type="Proteomes" id="UP000199086"/>
    </source>
</evidence>
<protein>
    <submittedName>
        <fullName evidence="3">Integrase core domain-containing protein</fullName>
    </submittedName>
</protein>
<dbReference type="Proteomes" id="UP000199086">
    <property type="component" value="Unassembled WGS sequence"/>
</dbReference>
<dbReference type="PANTHER" id="PTHR46889">
    <property type="entry name" value="TRANSPOSASE INSF FOR INSERTION SEQUENCE IS3B-RELATED"/>
    <property type="match status" value="1"/>
</dbReference>
<dbReference type="AlphaFoldDB" id="A0A1G6GFL2"/>
<accession>A0A1G6GFL2</accession>